<feature type="compositionally biased region" description="Low complexity" evidence="1">
    <location>
        <begin position="80"/>
        <end position="90"/>
    </location>
</feature>
<dbReference type="Proteomes" id="UP000325536">
    <property type="component" value="Chromosome"/>
</dbReference>
<reference evidence="3 4" key="1">
    <citation type="submission" date="2018-08" db="EMBL/GenBank/DDBJ databases">
        <title>Neisseria animalis ATCC 49930 complete genome.</title>
        <authorList>
            <person name="Veseli I.A."/>
            <person name="Mascarenhas dos Santos A.C."/>
            <person name="Buttler R."/>
            <person name="Pombert J.-F."/>
        </authorList>
    </citation>
    <scope>NUCLEOTIDE SEQUENCE [LARGE SCALE GENOMIC DNA]</scope>
    <source>
        <strain evidence="3 4">ATCC 49930</strain>
    </source>
</reference>
<gene>
    <name evidence="3" type="ORF">D0T90_03815</name>
</gene>
<feature type="compositionally biased region" description="Polar residues" evidence="1">
    <location>
        <begin position="64"/>
        <end position="79"/>
    </location>
</feature>
<keyword evidence="4" id="KW-1185">Reference proteome</keyword>
<keyword evidence="2" id="KW-1133">Transmembrane helix</keyword>
<evidence type="ECO:0000256" key="2">
    <source>
        <dbReference type="SAM" id="Phobius"/>
    </source>
</evidence>
<accession>A0A5P3MSX2</accession>
<feature type="compositionally biased region" description="Low complexity" evidence="1">
    <location>
        <begin position="151"/>
        <end position="170"/>
    </location>
</feature>
<feature type="compositionally biased region" description="Basic and acidic residues" evidence="1">
    <location>
        <begin position="132"/>
        <end position="146"/>
    </location>
</feature>
<feature type="compositionally biased region" description="Basic and acidic residues" evidence="1">
    <location>
        <begin position="172"/>
        <end position="181"/>
    </location>
</feature>
<evidence type="ECO:0000313" key="3">
    <source>
        <dbReference type="EMBL" id="QEY23739.1"/>
    </source>
</evidence>
<keyword evidence="2" id="KW-0812">Transmembrane</keyword>
<proteinExistence type="predicted"/>
<dbReference type="KEGG" id="naq:D0T90_03815"/>
<feature type="region of interest" description="Disordered" evidence="1">
    <location>
        <begin position="38"/>
        <end position="181"/>
    </location>
</feature>
<evidence type="ECO:0000313" key="4">
    <source>
        <dbReference type="Proteomes" id="UP000325536"/>
    </source>
</evidence>
<dbReference type="EMBL" id="CP031699">
    <property type="protein sequence ID" value="QEY23739.1"/>
    <property type="molecule type" value="Genomic_DNA"/>
</dbReference>
<dbReference type="AlphaFoldDB" id="A0A5P3MSX2"/>
<feature type="transmembrane region" description="Helical" evidence="2">
    <location>
        <begin position="12"/>
        <end position="32"/>
    </location>
</feature>
<dbReference type="RefSeq" id="WP_123795126.1">
    <property type="nucleotide sequence ID" value="NZ_CP031699.1"/>
</dbReference>
<evidence type="ECO:0000256" key="1">
    <source>
        <dbReference type="SAM" id="MobiDB-lite"/>
    </source>
</evidence>
<organism evidence="3 4">
    <name type="scientific">Neisseria animalis</name>
    <dbReference type="NCBI Taxonomy" id="492"/>
    <lineage>
        <taxon>Bacteria</taxon>
        <taxon>Pseudomonadati</taxon>
        <taxon>Pseudomonadota</taxon>
        <taxon>Betaproteobacteria</taxon>
        <taxon>Neisseriales</taxon>
        <taxon>Neisseriaceae</taxon>
        <taxon>Neisseria</taxon>
    </lineage>
</organism>
<sequence length="181" mass="19803">MSQSFRLKPKHLITLTLGICLIAVIALIVGIFNTFKPRSEARTAQEPTRSPEPNRVEVWKPEGSTRQGTIVLNPESGQSRPATRPAAAPANSERTESAEPAPSCTQPRPQPRRPVENSDNDTAYEPPARTAPAREPKPEPRAERPVPPKPQADSKPAAAPQPKQAAQPKPQQHKEVIDNLF</sequence>
<dbReference type="OrthoDB" id="10003055at2"/>
<name>A0A5P3MSX2_NEIAN</name>
<keyword evidence="2" id="KW-0472">Membrane</keyword>
<protein>
    <submittedName>
        <fullName evidence="3">Uncharacterized protein</fullName>
    </submittedName>
</protein>